<evidence type="ECO:0000313" key="7">
    <source>
        <dbReference type="Proteomes" id="UP000593562"/>
    </source>
</evidence>
<dbReference type="Proteomes" id="UP000593562">
    <property type="component" value="Unassembled WGS sequence"/>
</dbReference>
<evidence type="ECO:0000256" key="3">
    <source>
        <dbReference type="ARBA" id="ARBA00022963"/>
    </source>
</evidence>
<organism evidence="6 7">
    <name type="scientific">Tripterygium wilfordii</name>
    <name type="common">Thunder God vine</name>
    <dbReference type="NCBI Taxonomy" id="458696"/>
    <lineage>
        <taxon>Eukaryota</taxon>
        <taxon>Viridiplantae</taxon>
        <taxon>Streptophyta</taxon>
        <taxon>Embryophyta</taxon>
        <taxon>Tracheophyta</taxon>
        <taxon>Spermatophyta</taxon>
        <taxon>Magnoliopsida</taxon>
        <taxon>eudicotyledons</taxon>
        <taxon>Gunneridae</taxon>
        <taxon>Pentapetalae</taxon>
        <taxon>rosids</taxon>
        <taxon>fabids</taxon>
        <taxon>Celastrales</taxon>
        <taxon>Celastraceae</taxon>
        <taxon>Tripterygium</taxon>
    </lineage>
</organism>
<comment type="caution">
    <text evidence="6">The sequence shown here is derived from an EMBL/GenBank/DDBJ whole genome shotgun (WGS) entry which is preliminary data.</text>
</comment>
<reference evidence="6 7" key="1">
    <citation type="journal article" date="2020" name="Nat. Commun.">
        <title>Genome of Tripterygium wilfordii and identification of cytochrome P450 involved in triptolide biosynthesis.</title>
        <authorList>
            <person name="Tu L."/>
            <person name="Su P."/>
            <person name="Zhang Z."/>
            <person name="Gao L."/>
            <person name="Wang J."/>
            <person name="Hu T."/>
            <person name="Zhou J."/>
            <person name="Zhang Y."/>
            <person name="Zhao Y."/>
            <person name="Liu Y."/>
            <person name="Song Y."/>
            <person name="Tong Y."/>
            <person name="Lu Y."/>
            <person name="Yang J."/>
            <person name="Xu C."/>
            <person name="Jia M."/>
            <person name="Peters R.J."/>
            <person name="Huang L."/>
            <person name="Gao W."/>
        </authorList>
    </citation>
    <scope>NUCLEOTIDE SEQUENCE [LARGE SCALE GENOMIC DNA]</scope>
    <source>
        <strain evidence="7">cv. XIE 37</strain>
        <tissue evidence="6">Leaf</tissue>
    </source>
</reference>
<dbReference type="Pfam" id="PF00657">
    <property type="entry name" value="Lipase_GDSL"/>
    <property type="match status" value="1"/>
</dbReference>
<evidence type="ECO:0000256" key="1">
    <source>
        <dbReference type="ARBA" id="ARBA00008668"/>
    </source>
</evidence>
<dbReference type="GO" id="GO:0016042">
    <property type="term" value="P:lipid catabolic process"/>
    <property type="evidence" value="ECO:0007669"/>
    <property type="project" value="UniProtKB-KW"/>
</dbReference>
<dbReference type="SUPFAM" id="SSF52266">
    <property type="entry name" value="SGNH hydrolase"/>
    <property type="match status" value="1"/>
</dbReference>
<evidence type="ECO:0000256" key="2">
    <source>
        <dbReference type="ARBA" id="ARBA00022801"/>
    </source>
</evidence>
<evidence type="ECO:0000256" key="5">
    <source>
        <dbReference type="SAM" id="SignalP"/>
    </source>
</evidence>
<dbReference type="AlphaFoldDB" id="A0A7J7C5M0"/>
<keyword evidence="7" id="KW-1185">Reference proteome</keyword>
<evidence type="ECO:0000313" key="6">
    <source>
        <dbReference type="EMBL" id="KAF5729418.1"/>
    </source>
</evidence>
<feature type="chain" id="PRO_5029635502" evidence="5">
    <location>
        <begin position="24"/>
        <end position="346"/>
    </location>
</feature>
<evidence type="ECO:0000256" key="4">
    <source>
        <dbReference type="ARBA" id="ARBA00023098"/>
    </source>
</evidence>
<proteinExistence type="inferred from homology"/>
<dbReference type="PANTHER" id="PTHR46020:SF4">
    <property type="entry name" value="OS04G0650200 PROTEIN"/>
    <property type="match status" value="1"/>
</dbReference>
<name>A0A7J7C5M0_TRIWF</name>
<accession>A0A7J7C5M0</accession>
<keyword evidence="3" id="KW-0442">Lipid degradation</keyword>
<comment type="similarity">
    <text evidence="1">Belongs to the 'GDSL' lipolytic enzyme family.</text>
</comment>
<dbReference type="InterPro" id="IPR001087">
    <property type="entry name" value="GDSL"/>
</dbReference>
<sequence>MEKQTNILFLFLLFINVIPISTGHEQVQETSDPHGSLKLFVFGDSYADTGNQKKSALSWNKPYGTTFPGKPAGRFSDGHILTDYIASFMGIETPLAYVLRKYKTHSDLRRGMNFAYGGSGVFNTVYQAPNMSTQIDFFQQLVENNFYTKSELRSSIALVSLAGNDYTTFIVRNADKSKEATNAFTRSIIEQLTKNLKRIAGLGVRKIMVTGSQPLGCLPVSTAISGFKSCNETNNEYAIFHNLLLREEVYKMNIERRRVVFGILDLYDAFMSAFKSVSHPENPLKPCCVGVNGNNSCGSVDEKGEAMYVVCNDPKSSMFWDTYHPTQNGWHSVYMALQPQLHKLIF</sequence>
<dbReference type="GO" id="GO:0016788">
    <property type="term" value="F:hydrolase activity, acting on ester bonds"/>
    <property type="evidence" value="ECO:0007669"/>
    <property type="project" value="InterPro"/>
</dbReference>
<dbReference type="PANTHER" id="PTHR46020">
    <property type="entry name" value="OSJNBB0059K02.9 PROTEIN"/>
    <property type="match status" value="1"/>
</dbReference>
<gene>
    <name evidence="6" type="ORF">HS088_TW21G01583</name>
</gene>
<keyword evidence="4" id="KW-0443">Lipid metabolism</keyword>
<dbReference type="InterPro" id="IPR036514">
    <property type="entry name" value="SGNH_hydro_sf"/>
</dbReference>
<protein>
    <submittedName>
        <fullName evidence="6">GDSL esterase/lipase</fullName>
    </submittedName>
</protein>
<feature type="signal peptide" evidence="5">
    <location>
        <begin position="1"/>
        <end position="23"/>
    </location>
</feature>
<dbReference type="InParanoid" id="A0A7J7C5M0"/>
<dbReference type="Gene3D" id="3.40.50.1110">
    <property type="entry name" value="SGNH hydrolase"/>
    <property type="match status" value="1"/>
</dbReference>
<keyword evidence="2" id="KW-0378">Hydrolase</keyword>
<keyword evidence="5" id="KW-0732">Signal</keyword>
<dbReference type="EMBL" id="JAAARO010000021">
    <property type="protein sequence ID" value="KAF5729418.1"/>
    <property type="molecule type" value="Genomic_DNA"/>
</dbReference>